<sequence length="211" mass="24064">MSHGLLFQIVWVPYIALEVVDVVDPAILEKRHTWVWRSVIALIYFGVIERHQVDRASIQPGMRSGRLGWLLFLTFQFKNFPVHPHPSPYQEFLDWWYELPHRFLSPEALLVNFRAKGMKESMKVARKGHGKQGEEKGSQLKKTDAARPHPSLARVLAPLRRLTNQSTMIARSRLCTSASAPLRRLSGFVNGDRAPQIAHPHGSVKGKNYKG</sequence>
<evidence type="ECO:0000313" key="3">
    <source>
        <dbReference type="EMBL" id="MED6159439.1"/>
    </source>
</evidence>
<evidence type="ECO:0000256" key="1">
    <source>
        <dbReference type="SAM" id="MobiDB-lite"/>
    </source>
</evidence>
<feature type="chain" id="PRO_5046433999" description="Aminotransferase-like plant mobile domain-containing protein" evidence="2">
    <location>
        <begin position="18"/>
        <end position="211"/>
    </location>
</feature>
<keyword evidence="2" id="KW-0732">Signal</keyword>
<feature type="signal peptide" evidence="2">
    <location>
        <begin position="1"/>
        <end position="17"/>
    </location>
</feature>
<accession>A0ABU6UEF5</accession>
<protein>
    <recommendedName>
        <fullName evidence="5">Aminotransferase-like plant mobile domain-containing protein</fullName>
    </recommendedName>
</protein>
<evidence type="ECO:0000313" key="4">
    <source>
        <dbReference type="Proteomes" id="UP001341840"/>
    </source>
</evidence>
<reference evidence="3 4" key="1">
    <citation type="journal article" date="2023" name="Plants (Basel)">
        <title>Bridging the Gap: Combining Genomics and Transcriptomics Approaches to Understand Stylosanthes scabra, an Orphan Legume from the Brazilian Caatinga.</title>
        <authorList>
            <person name="Ferreira-Neto J.R.C."/>
            <person name="da Silva M.D."/>
            <person name="Binneck E."/>
            <person name="de Melo N.F."/>
            <person name="da Silva R.H."/>
            <person name="de Melo A.L.T.M."/>
            <person name="Pandolfi V."/>
            <person name="Bustamante F.O."/>
            <person name="Brasileiro-Vidal A.C."/>
            <person name="Benko-Iseppon A.M."/>
        </authorList>
    </citation>
    <scope>NUCLEOTIDE SEQUENCE [LARGE SCALE GENOMIC DNA]</scope>
    <source>
        <tissue evidence="3">Leaves</tissue>
    </source>
</reference>
<feature type="region of interest" description="Disordered" evidence="1">
    <location>
        <begin position="125"/>
        <end position="148"/>
    </location>
</feature>
<name>A0ABU6UEF5_9FABA</name>
<comment type="caution">
    <text evidence="3">The sequence shown here is derived from an EMBL/GenBank/DDBJ whole genome shotgun (WGS) entry which is preliminary data.</text>
</comment>
<gene>
    <name evidence="3" type="ORF">PIB30_042365</name>
</gene>
<evidence type="ECO:0000256" key="2">
    <source>
        <dbReference type="SAM" id="SignalP"/>
    </source>
</evidence>
<organism evidence="3 4">
    <name type="scientific">Stylosanthes scabra</name>
    <dbReference type="NCBI Taxonomy" id="79078"/>
    <lineage>
        <taxon>Eukaryota</taxon>
        <taxon>Viridiplantae</taxon>
        <taxon>Streptophyta</taxon>
        <taxon>Embryophyta</taxon>
        <taxon>Tracheophyta</taxon>
        <taxon>Spermatophyta</taxon>
        <taxon>Magnoliopsida</taxon>
        <taxon>eudicotyledons</taxon>
        <taxon>Gunneridae</taxon>
        <taxon>Pentapetalae</taxon>
        <taxon>rosids</taxon>
        <taxon>fabids</taxon>
        <taxon>Fabales</taxon>
        <taxon>Fabaceae</taxon>
        <taxon>Papilionoideae</taxon>
        <taxon>50 kb inversion clade</taxon>
        <taxon>dalbergioids sensu lato</taxon>
        <taxon>Dalbergieae</taxon>
        <taxon>Pterocarpus clade</taxon>
        <taxon>Stylosanthes</taxon>
    </lineage>
</organism>
<feature type="compositionally biased region" description="Basic and acidic residues" evidence="1">
    <location>
        <begin position="131"/>
        <end position="147"/>
    </location>
</feature>
<dbReference type="Proteomes" id="UP001341840">
    <property type="component" value="Unassembled WGS sequence"/>
</dbReference>
<dbReference type="EMBL" id="JASCZI010121069">
    <property type="protein sequence ID" value="MED6159439.1"/>
    <property type="molecule type" value="Genomic_DNA"/>
</dbReference>
<evidence type="ECO:0008006" key="5">
    <source>
        <dbReference type="Google" id="ProtNLM"/>
    </source>
</evidence>
<proteinExistence type="predicted"/>
<keyword evidence="4" id="KW-1185">Reference proteome</keyword>